<evidence type="ECO:0000313" key="2">
    <source>
        <dbReference type="WBParaSite" id="ACAC_0001037401-mRNA-1"/>
    </source>
</evidence>
<evidence type="ECO:0000313" key="1">
    <source>
        <dbReference type="Proteomes" id="UP000035642"/>
    </source>
</evidence>
<dbReference type="WBParaSite" id="ACAC_0001037401-mRNA-1">
    <property type="protein sequence ID" value="ACAC_0001037401-mRNA-1"/>
    <property type="gene ID" value="ACAC_0001037401"/>
</dbReference>
<dbReference type="Proteomes" id="UP000035642">
    <property type="component" value="Unassembled WGS sequence"/>
</dbReference>
<dbReference type="AlphaFoldDB" id="A0A0K0DGX1"/>
<protein>
    <submittedName>
        <fullName evidence="2">Tr-type G domain-containing protein</fullName>
    </submittedName>
</protein>
<organism evidence="1 2">
    <name type="scientific">Angiostrongylus cantonensis</name>
    <name type="common">Rat lungworm</name>
    <dbReference type="NCBI Taxonomy" id="6313"/>
    <lineage>
        <taxon>Eukaryota</taxon>
        <taxon>Metazoa</taxon>
        <taxon>Ecdysozoa</taxon>
        <taxon>Nematoda</taxon>
        <taxon>Chromadorea</taxon>
        <taxon>Rhabditida</taxon>
        <taxon>Rhabditina</taxon>
        <taxon>Rhabditomorpha</taxon>
        <taxon>Strongyloidea</taxon>
        <taxon>Metastrongylidae</taxon>
        <taxon>Angiostrongylus</taxon>
    </lineage>
</organism>
<keyword evidence="1" id="KW-1185">Reference proteome</keyword>
<accession>A0A0K0DGX1</accession>
<reference evidence="1" key="1">
    <citation type="submission" date="2012-09" db="EMBL/GenBank/DDBJ databases">
        <authorList>
            <person name="Martin A.A."/>
        </authorList>
    </citation>
    <scope>NUCLEOTIDE SEQUENCE</scope>
</reference>
<proteinExistence type="predicted"/>
<name>A0A0K0DGX1_ANGCA</name>
<sequence length="263" mass="29272">LVPICRPRRDGRLSGPWAQESIPHACRSDASNHFPSCGTDTLSPPKSLVIRNSTCNDIVLKMLVVDSRRFVIVGVAVNTTELANCAKRSPPKIYVYARPVTAYNERSLRQWLTGNHNHTNSQLAFIITVIFSNSNCPTRNLILDLPGHASLVDPLTNAIDAKVDEDCTTAINIEDDTDTFFHRNIFSFTWALVAQWLEAPLRHARGIDSCAHGPQSLPCLRGRQIGIRLVWEDSSTGSIHRQANASHFECMAHPSGIDQRREL</sequence>
<reference evidence="2" key="2">
    <citation type="submission" date="2017-02" db="UniProtKB">
        <authorList>
            <consortium name="WormBaseParasite"/>
        </authorList>
    </citation>
    <scope>IDENTIFICATION</scope>
</reference>